<dbReference type="PANTHER" id="PTHR34649">
    <property type="entry name" value="CILIA- AND FLAGELLA-ASSOCIATED PROTEIN 99"/>
    <property type="match status" value="1"/>
</dbReference>
<dbReference type="AlphaFoldDB" id="A0A2R6X372"/>
<keyword evidence="3" id="KW-1185">Reference proteome</keyword>
<evidence type="ECO:0000313" key="3">
    <source>
        <dbReference type="Proteomes" id="UP000244005"/>
    </source>
</evidence>
<feature type="region of interest" description="Disordered" evidence="1">
    <location>
        <begin position="1"/>
        <end position="60"/>
    </location>
</feature>
<feature type="compositionally biased region" description="Basic and acidic residues" evidence="1">
    <location>
        <begin position="45"/>
        <end position="60"/>
    </location>
</feature>
<dbReference type="Gramene" id="Mp3g17380.1">
    <property type="protein sequence ID" value="Mp3g17380.1.cds"/>
    <property type="gene ID" value="Mp3g17380"/>
</dbReference>
<evidence type="ECO:0000313" key="2">
    <source>
        <dbReference type="EMBL" id="PTQ40551.1"/>
    </source>
</evidence>
<sequence>MGKESGHEHGKGEHGHHHAHGGHGHGHSHHGRHHSHCTGPEDFVPEVKEPGCHPREELREKKKSLDLQWRRSTIKVSPCVHCASQEAHERARRYRAKAKCLAPAELLVCSMKLIESYRKKREPGQTPNVYADIWLPLYNVVHPYDIQTMKQILFGCVRYERLLRIFLDRMYEQISTLTFDDEMKYTVLAYLAFLRLHELSWPQYRRLVMSQPPGRMLPFMRFIFNERELIDHVQASWCAVYDIEFVRDILESIRFFSSEAQEVCEALEERVYAPDPLGRYVQPPTVPKPFKMSVSKTVCPNFEEWAPPEPFEARPAPMFEKGRTLEVKRLSAVFKENRQILKKKYDDPKHQPFRLRCVERPTNIEQLRTEVEEKFIQDHHYIPAEINPAPAMPTVEVKLNVATLLREHALFQKQMDQDKKKIEAFELELRDDSDFKLWQEEQRMQDEVADAINIEFNRKKVMATDQAAIEAKEKYLAEKMEIGRGAREEAKISHLTIQQESKNEKFRKKLKHFLVVQDKRGIKIARENVAKARKANALEVQAESEELCAKSTLQKAQEMAMKQELVRQLRALEKESCHMEKKFDIYSSSGQGLLQEMSIAQLRTELVLVKRWLQHEEDIKRRKIHAVKIERQNMLLERSRVVTQMRHIARAQWLSKKAHEKFYDKTEINPAEQLGL</sequence>
<feature type="compositionally biased region" description="Basic residues" evidence="1">
    <location>
        <begin position="14"/>
        <end position="36"/>
    </location>
</feature>
<dbReference type="PANTHER" id="PTHR34649:SF1">
    <property type="entry name" value="CILIA- AND FLAGELLA-ASSOCIATED PROTEIN 99"/>
    <property type="match status" value="1"/>
</dbReference>
<reference evidence="3" key="1">
    <citation type="journal article" date="2017" name="Cell">
        <title>Insights into land plant evolution garnered from the Marchantia polymorpha genome.</title>
        <authorList>
            <person name="Bowman J.L."/>
            <person name="Kohchi T."/>
            <person name="Yamato K.T."/>
            <person name="Jenkins J."/>
            <person name="Shu S."/>
            <person name="Ishizaki K."/>
            <person name="Yamaoka S."/>
            <person name="Nishihama R."/>
            <person name="Nakamura Y."/>
            <person name="Berger F."/>
            <person name="Adam C."/>
            <person name="Aki S.S."/>
            <person name="Althoff F."/>
            <person name="Araki T."/>
            <person name="Arteaga-Vazquez M.A."/>
            <person name="Balasubrmanian S."/>
            <person name="Barry K."/>
            <person name="Bauer D."/>
            <person name="Boehm C.R."/>
            <person name="Briginshaw L."/>
            <person name="Caballero-Perez J."/>
            <person name="Catarino B."/>
            <person name="Chen F."/>
            <person name="Chiyoda S."/>
            <person name="Chovatia M."/>
            <person name="Davies K.M."/>
            <person name="Delmans M."/>
            <person name="Demura T."/>
            <person name="Dierschke T."/>
            <person name="Dolan L."/>
            <person name="Dorantes-Acosta A.E."/>
            <person name="Eklund D.M."/>
            <person name="Florent S.N."/>
            <person name="Flores-Sandoval E."/>
            <person name="Fujiyama A."/>
            <person name="Fukuzawa H."/>
            <person name="Galik B."/>
            <person name="Grimanelli D."/>
            <person name="Grimwood J."/>
            <person name="Grossniklaus U."/>
            <person name="Hamada T."/>
            <person name="Haseloff J."/>
            <person name="Hetherington A.J."/>
            <person name="Higo A."/>
            <person name="Hirakawa Y."/>
            <person name="Hundley H.N."/>
            <person name="Ikeda Y."/>
            <person name="Inoue K."/>
            <person name="Inoue S.I."/>
            <person name="Ishida S."/>
            <person name="Jia Q."/>
            <person name="Kakita M."/>
            <person name="Kanazawa T."/>
            <person name="Kawai Y."/>
            <person name="Kawashima T."/>
            <person name="Kennedy M."/>
            <person name="Kinose K."/>
            <person name="Kinoshita T."/>
            <person name="Kohara Y."/>
            <person name="Koide E."/>
            <person name="Komatsu K."/>
            <person name="Kopischke S."/>
            <person name="Kubo M."/>
            <person name="Kyozuka J."/>
            <person name="Lagercrantz U."/>
            <person name="Lin S.S."/>
            <person name="Lindquist E."/>
            <person name="Lipzen A.M."/>
            <person name="Lu C.W."/>
            <person name="De Luna E."/>
            <person name="Martienssen R.A."/>
            <person name="Minamino N."/>
            <person name="Mizutani M."/>
            <person name="Mizutani M."/>
            <person name="Mochizuki N."/>
            <person name="Monte I."/>
            <person name="Mosher R."/>
            <person name="Nagasaki H."/>
            <person name="Nakagami H."/>
            <person name="Naramoto S."/>
            <person name="Nishitani K."/>
            <person name="Ohtani M."/>
            <person name="Okamoto T."/>
            <person name="Okumura M."/>
            <person name="Phillips J."/>
            <person name="Pollak B."/>
            <person name="Reinders A."/>
            <person name="Rovekamp M."/>
            <person name="Sano R."/>
            <person name="Sawa S."/>
            <person name="Schmid M.W."/>
            <person name="Shirakawa M."/>
            <person name="Solano R."/>
            <person name="Spunde A."/>
            <person name="Suetsugu N."/>
            <person name="Sugano S."/>
            <person name="Sugiyama A."/>
            <person name="Sun R."/>
            <person name="Suzuki Y."/>
            <person name="Takenaka M."/>
            <person name="Takezawa D."/>
            <person name="Tomogane H."/>
            <person name="Tsuzuki M."/>
            <person name="Ueda T."/>
            <person name="Umeda M."/>
            <person name="Ward J.M."/>
            <person name="Watanabe Y."/>
            <person name="Yazaki K."/>
            <person name="Yokoyama R."/>
            <person name="Yoshitake Y."/>
            <person name="Yotsui I."/>
            <person name="Zachgo S."/>
            <person name="Schmutz J."/>
        </authorList>
    </citation>
    <scope>NUCLEOTIDE SEQUENCE [LARGE SCALE GENOMIC DNA]</scope>
    <source>
        <strain evidence="3">Tak-1</strain>
    </source>
</reference>
<dbReference type="InterPro" id="IPR039341">
    <property type="entry name" value="CFAP99"/>
</dbReference>
<name>A0A2R6X372_MARPO</name>
<feature type="compositionally biased region" description="Basic and acidic residues" evidence="1">
    <location>
        <begin position="1"/>
        <end position="13"/>
    </location>
</feature>
<accession>A0A2R6X372</accession>
<dbReference type="OMA" id="VQDGRYC"/>
<gene>
    <name evidence="2" type="ORF">MARPO_0039s0056</name>
</gene>
<proteinExistence type="predicted"/>
<protein>
    <submittedName>
        <fullName evidence="2">Uncharacterized protein</fullName>
    </submittedName>
</protein>
<dbReference type="Proteomes" id="UP000244005">
    <property type="component" value="Unassembled WGS sequence"/>
</dbReference>
<organism evidence="2 3">
    <name type="scientific">Marchantia polymorpha</name>
    <name type="common">Common liverwort</name>
    <name type="synonym">Marchantia aquatica</name>
    <dbReference type="NCBI Taxonomy" id="3197"/>
    <lineage>
        <taxon>Eukaryota</taxon>
        <taxon>Viridiplantae</taxon>
        <taxon>Streptophyta</taxon>
        <taxon>Embryophyta</taxon>
        <taxon>Marchantiophyta</taxon>
        <taxon>Marchantiopsida</taxon>
        <taxon>Marchantiidae</taxon>
        <taxon>Marchantiales</taxon>
        <taxon>Marchantiaceae</taxon>
        <taxon>Marchantia</taxon>
    </lineage>
</organism>
<dbReference type="EMBL" id="KZ772711">
    <property type="protein sequence ID" value="PTQ40551.1"/>
    <property type="molecule type" value="Genomic_DNA"/>
</dbReference>
<dbReference type="OrthoDB" id="10262255at2759"/>
<evidence type="ECO:0000256" key="1">
    <source>
        <dbReference type="SAM" id="MobiDB-lite"/>
    </source>
</evidence>